<evidence type="ECO:0000313" key="2">
    <source>
        <dbReference type="Proteomes" id="UP000467700"/>
    </source>
</evidence>
<reference evidence="1 2" key="1">
    <citation type="submission" date="2020-01" db="EMBL/GenBank/DDBJ databases">
        <authorList>
            <person name="Gupta K D."/>
        </authorList>
    </citation>
    <scope>NUCLEOTIDE SEQUENCE [LARGE SCALE GENOMIC DNA]</scope>
</reference>
<dbReference type="InterPro" id="IPR011009">
    <property type="entry name" value="Kinase-like_dom_sf"/>
</dbReference>
<keyword evidence="2" id="KW-1185">Reference proteome</keyword>
<evidence type="ECO:0000313" key="1">
    <source>
        <dbReference type="EMBL" id="CAA7268732.1"/>
    </source>
</evidence>
<dbReference type="SUPFAM" id="SSF56112">
    <property type="entry name" value="Protein kinase-like (PK-like)"/>
    <property type="match status" value="1"/>
</dbReference>
<dbReference type="AlphaFoldDB" id="A0A8S0X6E7"/>
<sequence>MATSSRETTEDVVLKIYCSNLFPQEDPDTSLASLFGREEAPLYTEDLMSWTEVWAYWKLVCLQGSLVPRLCGAFMVKVPEEGRPANHFAVVITPVNGTSNITRCRALGGLLNGNRRWYPLARDLFKSVYQFHRLGICNLDLRDENIRVVRSAGNTESLVFFDFASARPSSFGSSEQKTDVQDALDRDWWDLYTIIAEICVYRTKDGDIVAADQRRWDFVKWLRKEHHRDEWLVAWDSRLDAMKPREGVVSTSTSRKDSTVS</sequence>
<dbReference type="EMBL" id="CACVBS010000069">
    <property type="protein sequence ID" value="CAA7268732.1"/>
    <property type="molecule type" value="Genomic_DNA"/>
</dbReference>
<evidence type="ECO:0008006" key="3">
    <source>
        <dbReference type="Google" id="ProtNLM"/>
    </source>
</evidence>
<dbReference type="OrthoDB" id="2954877at2759"/>
<name>A0A8S0X6E7_CYCAE</name>
<gene>
    <name evidence="1" type="ORF">AAE3_LOCUS10909</name>
</gene>
<organism evidence="1 2">
    <name type="scientific">Cyclocybe aegerita</name>
    <name type="common">Black poplar mushroom</name>
    <name type="synonym">Agrocybe aegerita</name>
    <dbReference type="NCBI Taxonomy" id="1973307"/>
    <lineage>
        <taxon>Eukaryota</taxon>
        <taxon>Fungi</taxon>
        <taxon>Dikarya</taxon>
        <taxon>Basidiomycota</taxon>
        <taxon>Agaricomycotina</taxon>
        <taxon>Agaricomycetes</taxon>
        <taxon>Agaricomycetidae</taxon>
        <taxon>Agaricales</taxon>
        <taxon>Agaricineae</taxon>
        <taxon>Bolbitiaceae</taxon>
        <taxon>Cyclocybe</taxon>
    </lineage>
</organism>
<comment type="caution">
    <text evidence="1">The sequence shown here is derived from an EMBL/GenBank/DDBJ whole genome shotgun (WGS) entry which is preliminary data.</text>
</comment>
<accession>A0A8S0X6E7</accession>
<proteinExistence type="predicted"/>
<protein>
    <recommendedName>
        <fullName evidence="3">Protein kinase domain-containing protein</fullName>
    </recommendedName>
</protein>
<dbReference type="Proteomes" id="UP000467700">
    <property type="component" value="Unassembled WGS sequence"/>
</dbReference>